<dbReference type="GO" id="GO:0009003">
    <property type="term" value="F:signal peptidase activity"/>
    <property type="evidence" value="ECO:0007669"/>
    <property type="project" value="UniProtKB-EC"/>
</dbReference>
<dbReference type="GO" id="GO:0004252">
    <property type="term" value="F:serine-type endopeptidase activity"/>
    <property type="evidence" value="ECO:0007669"/>
    <property type="project" value="UniProtKB-UniRule"/>
</dbReference>
<dbReference type="EC" id="3.4.21.89" evidence="1"/>
<feature type="transmembrane region" description="Helical" evidence="3">
    <location>
        <begin position="189"/>
        <end position="208"/>
    </location>
</feature>
<dbReference type="AlphaFoldDB" id="A0A0U3PE93"/>
<dbReference type="NCBIfam" id="TIGR02228">
    <property type="entry name" value="sigpep_I_arch"/>
    <property type="match status" value="1"/>
</dbReference>
<dbReference type="KEGG" id="psul:AU252_17020"/>
<evidence type="ECO:0000256" key="2">
    <source>
        <dbReference type="SAM" id="MobiDB-lite"/>
    </source>
</evidence>
<dbReference type="InterPro" id="IPR019533">
    <property type="entry name" value="Peptidase_S26"/>
</dbReference>
<proteinExistence type="predicted"/>
<protein>
    <recommendedName>
        <fullName evidence="1">Signal peptidase I</fullName>
        <ecNumber evidence="1">3.4.21.89</ecNumber>
    </recommendedName>
</protein>
<dbReference type="GO" id="GO:0016020">
    <property type="term" value="C:membrane"/>
    <property type="evidence" value="ECO:0007669"/>
    <property type="project" value="UniProtKB-UniRule"/>
</dbReference>
<feature type="compositionally biased region" description="Basic and acidic residues" evidence="2">
    <location>
        <begin position="166"/>
        <end position="181"/>
    </location>
</feature>
<evidence type="ECO:0000256" key="1">
    <source>
        <dbReference type="NCBIfam" id="TIGR02228"/>
    </source>
</evidence>
<name>A0A0U3PE93_9MICC</name>
<gene>
    <name evidence="4" type="ORF">AU252_17020</name>
</gene>
<dbReference type="RefSeq" id="WP_058931730.1">
    <property type="nucleotide sequence ID" value="NZ_CP013747.1"/>
</dbReference>
<reference evidence="4 5" key="1">
    <citation type="submission" date="2015-12" db="EMBL/GenBank/DDBJ databases">
        <authorList>
            <person name="Shamseldin A."/>
            <person name="Moawad H."/>
            <person name="Abd El-Rahim W.M."/>
            <person name="Sadowsky M.J."/>
        </authorList>
    </citation>
    <scope>NUCLEOTIDE SEQUENCE [LARGE SCALE GENOMIC DNA]</scope>
    <source>
        <strain evidence="4 5">Ar51</strain>
    </source>
</reference>
<dbReference type="GO" id="GO:0006465">
    <property type="term" value="P:signal peptide processing"/>
    <property type="evidence" value="ECO:0007669"/>
    <property type="project" value="UniProtKB-UniRule"/>
</dbReference>
<keyword evidence="3" id="KW-0472">Membrane</keyword>
<keyword evidence="3" id="KW-1133">Transmembrane helix</keyword>
<feature type="region of interest" description="Disordered" evidence="2">
    <location>
        <begin position="159"/>
        <end position="182"/>
    </location>
</feature>
<evidence type="ECO:0000256" key="3">
    <source>
        <dbReference type="SAM" id="Phobius"/>
    </source>
</evidence>
<dbReference type="Proteomes" id="UP000065151">
    <property type="component" value="Chromosome"/>
</dbReference>
<accession>A0A0U3PE93</accession>
<sequence length="344" mass="35662">MRRLSRFQNNLLTLGAILGALCLLVALAAVLTGAKPLLFRSGSMAPAIPTGALGISVPVDANTIRIGDVISVENAAGVRITHRVVSAEISGDTATVSLKGDANSIPDAEPYVLRVADRVVAHAPLIGYAVAWLSSSAAVFAGGLFTAYLLYLAFGAPARRSSQPEPHQDADRPSRGDPAERHGRRATRFTAMALVGLGVLTGGALHTATPSQAAFLDAAQATASFTSATLTAPTLTCQNSGSNDVTLTLTHAGDFANLYELRTLVPAKLWASAAWQPGTPVGVLIDADDSVFTYTQTTDVGFRASSSFGSWASAPALKSVRYTPPVLAIPLISDLLPGSLRCIA</sequence>
<evidence type="ECO:0000313" key="4">
    <source>
        <dbReference type="EMBL" id="ALV42643.1"/>
    </source>
</evidence>
<feature type="transmembrane region" description="Helical" evidence="3">
    <location>
        <begin position="125"/>
        <end position="154"/>
    </location>
</feature>
<organism evidence="4">
    <name type="scientific">Pseudarthrobacter sulfonivorans</name>
    <dbReference type="NCBI Taxonomy" id="121292"/>
    <lineage>
        <taxon>Bacteria</taxon>
        <taxon>Bacillati</taxon>
        <taxon>Actinomycetota</taxon>
        <taxon>Actinomycetes</taxon>
        <taxon>Micrococcales</taxon>
        <taxon>Micrococcaceae</taxon>
        <taxon>Pseudarthrobacter</taxon>
    </lineage>
</organism>
<keyword evidence="3" id="KW-0812">Transmembrane</keyword>
<evidence type="ECO:0000313" key="5">
    <source>
        <dbReference type="Proteomes" id="UP000065151"/>
    </source>
</evidence>
<dbReference type="STRING" id="121292.AU252_17020"/>
<dbReference type="CDD" id="cd06530">
    <property type="entry name" value="S26_SPase_I"/>
    <property type="match status" value="1"/>
</dbReference>
<dbReference type="EMBL" id="CP013747">
    <property type="protein sequence ID" value="ALV42643.1"/>
    <property type="molecule type" value="Genomic_DNA"/>
</dbReference>
<dbReference type="InterPro" id="IPR001733">
    <property type="entry name" value="Peptidase_S26B"/>
</dbReference>